<evidence type="ECO:0000256" key="4">
    <source>
        <dbReference type="ARBA" id="ARBA00016436"/>
    </source>
</evidence>
<evidence type="ECO:0000256" key="7">
    <source>
        <dbReference type="ARBA" id="ARBA00022679"/>
    </source>
</evidence>
<keyword evidence="5 13" id="KW-0444">Lipid biosynthesis</keyword>
<evidence type="ECO:0000256" key="8">
    <source>
        <dbReference type="ARBA" id="ARBA00022741"/>
    </source>
</evidence>
<dbReference type="PANTHER" id="PTHR42724">
    <property type="entry name" value="TETRAACYLDISACCHARIDE 4'-KINASE"/>
    <property type="match status" value="1"/>
</dbReference>
<evidence type="ECO:0000313" key="15">
    <source>
        <dbReference type="Proteomes" id="UP001304671"/>
    </source>
</evidence>
<evidence type="ECO:0000256" key="10">
    <source>
        <dbReference type="ARBA" id="ARBA00022840"/>
    </source>
</evidence>
<protein>
    <recommendedName>
        <fullName evidence="4 13">Tetraacyldisaccharide 4'-kinase</fullName>
        <ecNumber evidence="3 13">2.7.1.130</ecNumber>
    </recommendedName>
    <alternativeName>
        <fullName evidence="12 13">Lipid A 4'-kinase</fullName>
    </alternativeName>
</protein>
<dbReference type="PANTHER" id="PTHR42724:SF1">
    <property type="entry name" value="TETRAACYLDISACCHARIDE 4'-KINASE, MITOCHONDRIAL-RELATED"/>
    <property type="match status" value="1"/>
</dbReference>
<dbReference type="RefSeq" id="WP_323250602.1">
    <property type="nucleotide sequence ID" value="NZ_JAYFUL010000025.1"/>
</dbReference>
<comment type="function">
    <text evidence="1 13">Transfers the gamma-phosphate of ATP to the 4'-position of a tetraacyldisaccharide 1-phosphate intermediate (termed DS-1-P) to form tetraacyldisaccharide 1,4'-bis-phosphate (lipid IVA).</text>
</comment>
<dbReference type="Proteomes" id="UP001304671">
    <property type="component" value="Unassembled WGS sequence"/>
</dbReference>
<keyword evidence="7 13" id="KW-0808">Transferase</keyword>
<dbReference type="EC" id="2.7.1.130" evidence="3 13"/>
<evidence type="ECO:0000256" key="12">
    <source>
        <dbReference type="ARBA" id="ARBA00029757"/>
    </source>
</evidence>
<keyword evidence="11 13" id="KW-0443">Lipid metabolism</keyword>
<evidence type="ECO:0000313" key="14">
    <source>
        <dbReference type="EMBL" id="MEA5259091.1"/>
    </source>
</evidence>
<keyword evidence="6 13" id="KW-0441">Lipid A biosynthesis</keyword>
<comment type="catalytic activity">
    <reaction evidence="13">
        <text>a lipid A disaccharide + ATP = a lipid IVA + ADP + H(+)</text>
        <dbReference type="Rhea" id="RHEA:67840"/>
        <dbReference type="ChEBI" id="CHEBI:15378"/>
        <dbReference type="ChEBI" id="CHEBI:30616"/>
        <dbReference type="ChEBI" id="CHEBI:176343"/>
        <dbReference type="ChEBI" id="CHEBI:176425"/>
        <dbReference type="ChEBI" id="CHEBI:456216"/>
        <dbReference type="EC" id="2.7.1.130"/>
    </reaction>
</comment>
<keyword evidence="9 13" id="KW-0418">Kinase</keyword>
<reference evidence="14 15" key="1">
    <citation type="submission" date="2023-12" db="EMBL/GenBank/DDBJ databases">
        <title>Novel species of the genus Arcicella isolated from rivers.</title>
        <authorList>
            <person name="Lu H."/>
        </authorList>
    </citation>
    <scope>NUCLEOTIDE SEQUENCE [LARGE SCALE GENOMIC DNA]</scope>
    <source>
        <strain evidence="14 15">LMG 21963</strain>
    </source>
</reference>
<proteinExistence type="inferred from homology"/>
<comment type="pathway">
    <text evidence="2 13">Glycolipid biosynthesis; lipid IV(A) biosynthesis; lipid IV(A) from (3R)-3-hydroxytetradecanoyl-[acyl-carrier-protein] and UDP-N-acetyl-alpha-D-glucosamine: step 6/6.</text>
</comment>
<dbReference type="HAMAP" id="MF_00409">
    <property type="entry name" value="LpxK"/>
    <property type="match status" value="1"/>
</dbReference>
<name>A0ABU5QPS8_9BACT</name>
<keyword evidence="15" id="KW-1185">Reference proteome</keyword>
<dbReference type="Pfam" id="PF02606">
    <property type="entry name" value="LpxK"/>
    <property type="match status" value="1"/>
</dbReference>
<sequence length="342" mass="39940">MRFFLFPFTWLYGFITDCRNFCYDNHLFFKVSQFEKPVINIGNLTVGGTGKTPHVEYLIKLLKHRFAIVILSRGYGRKTKGFIVADELATAETIGDEPMQFYHKFHQVLKVTVGEKRAKALTNIFRIFPKTDLVVLDDAFQHRAVKPSLNILLMDYNRPIYEDYVFPVGRLRERRQGAKRADILIVSKCPDDLSVLAQQKISENILPYLSEQTPIFFTGIRYGKPQAINGNIQGACHKTVLLVSGIARPEPFEAYCRQNFKVVEHLIYKDHHHFNEKDFSLILETFHNIQEPEKSILMTEKDMVKFQDFLDNKAISMFYLPIEIYFLNNSHELFDDLILRRM</sequence>
<keyword evidence="10 13" id="KW-0067">ATP-binding</keyword>
<evidence type="ECO:0000256" key="13">
    <source>
        <dbReference type="HAMAP-Rule" id="MF_00409"/>
    </source>
</evidence>
<feature type="binding site" evidence="13">
    <location>
        <begin position="45"/>
        <end position="52"/>
    </location>
    <ligand>
        <name>ATP</name>
        <dbReference type="ChEBI" id="CHEBI:30616"/>
    </ligand>
</feature>
<dbReference type="InterPro" id="IPR003758">
    <property type="entry name" value="LpxK"/>
</dbReference>
<dbReference type="InterPro" id="IPR027417">
    <property type="entry name" value="P-loop_NTPase"/>
</dbReference>
<evidence type="ECO:0000256" key="11">
    <source>
        <dbReference type="ARBA" id="ARBA00023098"/>
    </source>
</evidence>
<dbReference type="GO" id="GO:0009029">
    <property type="term" value="F:lipid-A 4'-kinase activity"/>
    <property type="evidence" value="ECO:0007669"/>
    <property type="project" value="UniProtKB-EC"/>
</dbReference>
<evidence type="ECO:0000256" key="2">
    <source>
        <dbReference type="ARBA" id="ARBA00004870"/>
    </source>
</evidence>
<dbReference type="EMBL" id="JAYFUL010000025">
    <property type="protein sequence ID" value="MEA5259091.1"/>
    <property type="molecule type" value="Genomic_DNA"/>
</dbReference>
<evidence type="ECO:0000256" key="9">
    <source>
        <dbReference type="ARBA" id="ARBA00022777"/>
    </source>
</evidence>
<accession>A0ABU5QPS8</accession>
<organism evidence="14 15">
    <name type="scientific">Arcicella aquatica</name>
    <dbReference type="NCBI Taxonomy" id="217141"/>
    <lineage>
        <taxon>Bacteria</taxon>
        <taxon>Pseudomonadati</taxon>
        <taxon>Bacteroidota</taxon>
        <taxon>Cytophagia</taxon>
        <taxon>Cytophagales</taxon>
        <taxon>Flectobacillaceae</taxon>
        <taxon>Arcicella</taxon>
    </lineage>
</organism>
<dbReference type="NCBIfam" id="TIGR00682">
    <property type="entry name" value="lpxK"/>
    <property type="match status" value="1"/>
</dbReference>
<dbReference type="SUPFAM" id="SSF52540">
    <property type="entry name" value="P-loop containing nucleoside triphosphate hydrolases"/>
    <property type="match status" value="1"/>
</dbReference>
<comment type="similarity">
    <text evidence="13">Belongs to the LpxK family.</text>
</comment>
<evidence type="ECO:0000256" key="5">
    <source>
        <dbReference type="ARBA" id="ARBA00022516"/>
    </source>
</evidence>
<gene>
    <name evidence="13 14" type="primary">lpxK</name>
    <name evidence="14" type="ORF">VB264_14945</name>
</gene>
<comment type="caution">
    <text evidence="14">The sequence shown here is derived from an EMBL/GenBank/DDBJ whole genome shotgun (WGS) entry which is preliminary data.</text>
</comment>
<evidence type="ECO:0000256" key="1">
    <source>
        <dbReference type="ARBA" id="ARBA00002274"/>
    </source>
</evidence>
<keyword evidence="8 13" id="KW-0547">Nucleotide-binding</keyword>
<evidence type="ECO:0000256" key="6">
    <source>
        <dbReference type="ARBA" id="ARBA00022556"/>
    </source>
</evidence>
<evidence type="ECO:0000256" key="3">
    <source>
        <dbReference type="ARBA" id="ARBA00012071"/>
    </source>
</evidence>